<dbReference type="CDD" id="cd09209">
    <property type="entry name" value="Lumazine_synthase-I"/>
    <property type="match status" value="1"/>
</dbReference>
<keyword evidence="5 7" id="KW-0808">Transferase</keyword>
<keyword evidence="9" id="KW-1185">Reference proteome</keyword>
<comment type="function">
    <text evidence="7">Catalyzes the formation of 6,7-dimethyl-8-ribityllumazine by condensation of 5-amino-6-(D-ribitylamino)uracil with 3,4-dihydroxy-2-butanone 4-phosphate. This is the penultimate step in the biosynthesis of riboflavin.</text>
</comment>
<feature type="binding site" evidence="7">
    <location>
        <position position="22"/>
    </location>
    <ligand>
        <name>5-amino-6-(D-ribitylamino)uracil</name>
        <dbReference type="ChEBI" id="CHEBI:15934"/>
    </ligand>
</feature>
<reference evidence="8 9" key="1">
    <citation type="submission" date="2020-06" db="EMBL/GenBank/DDBJ databases">
        <title>Frischella cerana isolated from Apis cerana gut homogenate.</title>
        <authorList>
            <person name="Wolter L.A."/>
            <person name="Suenami S."/>
            <person name="Miyazaki R."/>
        </authorList>
    </citation>
    <scope>NUCLEOTIDE SEQUENCE [LARGE SCALE GENOMIC DNA]</scope>
    <source>
        <strain evidence="8 9">Ac13</strain>
    </source>
</reference>
<dbReference type="NCBIfam" id="TIGR00114">
    <property type="entry name" value="lumazine-synth"/>
    <property type="match status" value="1"/>
</dbReference>
<feature type="binding site" evidence="7">
    <location>
        <begin position="86"/>
        <end position="87"/>
    </location>
    <ligand>
        <name>(2S)-2-hydroxy-3-oxobutyl phosphate</name>
        <dbReference type="ChEBI" id="CHEBI:58830"/>
    </ligand>
</feature>
<keyword evidence="4 7" id="KW-0686">Riboflavin biosynthesis</keyword>
<accession>A0ABR7QYD7</accession>
<feature type="binding site" evidence="7">
    <location>
        <position position="114"/>
    </location>
    <ligand>
        <name>5-amino-6-(D-ribitylamino)uracil</name>
        <dbReference type="ChEBI" id="CHEBI:15934"/>
    </ligand>
</feature>
<evidence type="ECO:0000256" key="6">
    <source>
        <dbReference type="ARBA" id="ARBA00048785"/>
    </source>
</evidence>
<comment type="similarity">
    <text evidence="2 7">Belongs to the DMRL synthase family.</text>
</comment>
<feature type="binding site" evidence="7">
    <location>
        <position position="128"/>
    </location>
    <ligand>
        <name>(2S)-2-hydroxy-3-oxobutyl phosphate</name>
        <dbReference type="ChEBI" id="CHEBI:58830"/>
    </ligand>
</feature>
<comment type="subunit">
    <text evidence="7">Forms an icosahedral capsid composed of 60 subunits, arranged as a dodecamer of pentamers.</text>
</comment>
<dbReference type="EMBL" id="JABURY010000016">
    <property type="protein sequence ID" value="MBC9131222.1"/>
    <property type="molecule type" value="Genomic_DNA"/>
</dbReference>
<dbReference type="HAMAP" id="MF_00178">
    <property type="entry name" value="Lumazine_synth"/>
    <property type="match status" value="1"/>
</dbReference>
<evidence type="ECO:0000256" key="3">
    <source>
        <dbReference type="ARBA" id="ARBA00012664"/>
    </source>
</evidence>
<gene>
    <name evidence="8" type="primary">ribE</name>
    <name evidence="7" type="synonym">ribH</name>
    <name evidence="8" type="ORF">FcAc13_07860</name>
</gene>
<organism evidence="8 9">
    <name type="scientific">Frischella japonica</name>
    <dbReference type="NCBI Taxonomy" id="2741544"/>
    <lineage>
        <taxon>Bacteria</taxon>
        <taxon>Pseudomonadati</taxon>
        <taxon>Pseudomonadota</taxon>
        <taxon>Gammaproteobacteria</taxon>
        <taxon>Orbales</taxon>
        <taxon>Orbaceae</taxon>
        <taxon>Frischella</taxon>
    </lineage>
</organism>
<comment type="pathway">
    <text evidence="1 7">Cofactor biosynthesis; riboflavin biosynthesis; riboflavin from 2-hydroxy-3-oxobutyl phosphate and 5-amino-6-(D-ribitylamino)uracil: step 1/2.</text>
</comment>
<feature type="binding site" evidence="7">
    <location>
        <begin position="81"/>
        <end position="83"/>
    </location>
    <ligand>
        <name>5-amino-6-(D-ribitylamino)uracil</name>
        <dbReference type="ChEBI" id="CHEBI:15934"/>
    </ligand>
</feature>
<dbReference type="RefSeq" id="WP_187755656.1">
    <property type="nucleotide sequence ID" value="NZ_JABURY010000016.1"/>
</dbReference>
<comment type="catalytic activity">
    <reaction evidence="6 7">
        <text>(2S)-2-hydroxy-3-oxobutyl phosphate + 5-amino-6-(D-ribitylamino)uracil = 6,7-dimethyl-8-(1-D-ribityl)lumazine + phosphate + 2 H2O + H(+)</text>
        <dbReference type="Rhea" id="RHEA:26152"/>
        <dbReference type="ChEBI" id="CHEBI:15377"/>
        <dbReference type="ChEBI" id="CHEBI:15378"/>
        <dbReference type="ChEBI" id="CHEBI:15934"/>
        <dbReference type="ChEBI" id="CHEBI:43474"/>
        <dbReference type="ChEBI" id="CHEBI:58201"/>
        <dbReference type="ChEBI" id="CHEBI:58830"/>
        <dbReference type="EC" id="2.5.1.78"/>
    </reaction>
</comment>
<protein>
    <recommendedName>
        <fullName evidence="3 7">6,7-dimethyl-8-ribityllumazine synthase</fullName>
        <shortName evidence="7">DMRL synthase</shortName>
        <shortName evidence="7">LS</shortName>
        <shortName evidence="7">Lumazine synthase</shortName>
        <ecNumber evidence="3 7">2.5.1.78</ecNumber>
    </recommendedName>
</protein>
<dbReference type="PANTHER" id="PTHR21058:SF0">
    <property type="entry name" value="6,7-DIMETHYL-8-RIBITYLLUMAZINE SYNTHASE"/>
    <property type="match status" value="1"/>
</dbReference>
<evidence type="ECO:0000256" key="7">
    <source>
        <dbReference type="HAMAP-Rule" id="MF_00178"/>
    </source>
</evidence>
<dbReference type="Proteomes" id="UP000651208">
    <property type="component" value="Unassembled WGS sequence"/>
</dbReference>
<dbReference type="InterPro" id="IPR002180">
    <property type="entry name" value="LS/RS"/>
</dbReference>
<comment type="caution">
    <text evidence="8">The sequence shown here is derived from an EMBL/GenBank/DDBJ whole genome shotgun (WGS) entry which is preliminary data.</text>
</comment>
<dbReference type="InterPro" id="IPR036467">
    <property type="entry name" value="LS/RS_sf"/>
</dbReference>
<sequence length="157" mass="16458">MQVIEGQVAAPHAKVAIIVARFNHFINDSLVEGAIDALKRIGQVEDKNITVIKVPGAFEIPLTVKAVAESKKYDAVVALGTVIRGSTAHFDYVAGESSSGILSTSLAHSLPVGFGILTTENIEQAIERAGTKAGNKGAEAALTALEMYNTLNSIKKG</sequence>
<feature type="active site" description="Proton donor" evidence="7">
    <location>
        <position position="89"/>
    </location>
</feature>
<proteinExistence type="inferred from homology"/>
<evidence type="ECO:0000313" key="8">
    <source>
        <dbReference type="EMBL" id="MBC9131222.1"/>
    </source>
</evidence>
<evidence type="ECO:0000256" key="5">
    <source>
        <dbReference type="ARBA" id="ARBA00022679"/>
    </source>
</evidence>
<evidence type="ECO:0000313" key="9">
    <source>
        <dbReference type="Proteomes" id="UP000651208"/>
    </source>
</evidence>
<dbReference type="EC" id="2.5.1.78" evidence="3 7"/>
<evidence type="ECO:0000256" key="2">
    <source>
        <dbReference type="ARBA" id="ARBA00007424"/>
    </source>
</evidence>
<feature type="binding site" evidence="7">
    <location>
        <begin position="57"/>
        <end position="59"/>
    </location>
    <ligand>
        <name>5-amino-6-(D-ribitylamino)uracil</name>
        <dbReference type="ChEBI" id="CHEBI:15934"/>
    </ligand>
</feature>
<dbReference type="NCBIfam" id="NF000812">
    <property type="entry name" value="PRK00061.1-4"/>
    <property type="match status" value="1"/>
</dbReference>
<dbReference type="InterPro" id="IPR034964">
    <property type="entry name" value="LS"/>
</dbReference>
<evidence type="ECO:0000256" key="4">
    <source>
        <dbReference type="ARBA" id="ARBA00022619"/>
    </source>
</evidence>
<dbReference type="Pfam" id="PF00885">
    <property type="entry name" value="DMRL_synthase"/>
    <property type="match status" value="1"/>
</dbReference>
<dbReference type="Gene3D" id="3.40.50.960">
    <property type="entry name" value="Lumazine/riboflavin synthase"/>
    <property type="match status" value="1"/>
</dbReference>
<dbReference type="GO" id="GO:0000906">
    <property type="term" value="F:6,7-dimethyl-8-ribityllumazine synthase activity"/>
    <property type="evidence" value="ECO:0007669"/>
    <property type="project" value="UniProtKB-EC"/>
</dbReference>
<dbReference type="PANTHER" id="PTHR21058">
    <property type="entry name" value="6,7-DIMETHYL-8-RIBITYLLUMAZINE SYNTHASE DMRL SYNTHASE LUMAZINE SYNTHASE"/>
    <property type="match status" value="1"/>
</dbReference>
<name>A0ABR7QYD7_9GAMM</name>
<evidence type="ECO:0000256" key="1">
    <source>
        <dbReference type="ARBA" id="ARBA00004917"/>
    </source>
</evidence>
<dbReference type="SUPFAM" id="SSF52121">
    <property type="entry name" value="Lumazine synthase"/>
    <property type="match status" value="1"/>
</dbReference>